<dbReference type="PANTHER" id="PTHR42747:SF3">
    <property type="entry name" value="NITRONATE MONOOXYGENASE-RELATED"/>
    <property type="match status" value="1"/>
</dbReference>
<accession>A0ABN5AYM3</accession>
<sequence length="100" mass="11167">MLEKLKFNIIQAPMAGGIVTPEMVSVVSNSGMLGMISSGYLSIQQLEEFILEVKKSLKIGSVFGINLFIEPFVNQSKSYDKNHNIVRAEEHLQKNKVIDL</sequence>
<evidence type="ECO:0000313" key="2">
    <source>
        <dbReference type="Proteomes" id="UP000249910"/>
    </source>
</evidence>
<dbReference type="InterPro" id="IPR013785">
    <property type="entry name" value="Aldolase_TIM"/>
</dbReference>
<dbReference type="EMBL" id="CP022132">
    <property type="protein sequence ID" value="ASG68630.1"/>
    <property type="molecule type" value="Genomic_DNA"/>
</dbReference>
<dbReference type="Proteomes" id="UP000249910">
    <property type="component" value="Chromosome"/>
</dbReference>
<dbReference type="Gene3D" id="3.20.20.70">
    <property type="entry name" value="Aldolase class I"/>
    <property type="match status" value="1"/>
</dbReference>
<proteinExistence type="predicted"/>
<dbReference type="PANTHER" id="PTHR42747">
    <property type="entry name" value="NITRONATE MONOOXYGENASE-RELATED"/>
    <property type="match status" value="1"/>
</dbReference>
<keyword evidence="2" id="KW-1185">Reference proteome</keyword>
<evidence type="ECO:0000313" key="1">
    <source>
        <dbReference type="EMBL" id="ASG68630.1"/>
    </source>
</evidence>
<organism evidence="1 2">
    <name type="scientific">Francisella halioticida</name>
    <dbReference type="NCBI Taxonomy" id="549298"/>
    <lineage>
        <taxon>Bacteria</taxon>
        <taxon>Pseudomonadati</taxon>
        <taxon>Pseudomonadota</taxon>
        <taxon>Gammaproteobacteria</taxon>
        <taxon>Thiotrichales</taxon>
        <taxon>Francisellaceae</taxon>
        <taxon>Francisella</taxon>
    </lineage>
</organism>
<protein>
    <recommendedName>
        <fullName evidence="3">Nitronate monooxygenase domain-containing protein</fullName>
    </recommendedName>
</protein>
<dbReference type="SUPFAM" id="SSF51412">
    <property type="entry name" value="Inosine monophosphate dehydrogenase (IMPDH)"/>
    <property type="match status" value="1"/>
</dbReference>
<reference evidence="1 2" key="1">
    <citation type="submission" date="2017-06" db="EMBL/GenBank/DDBJ databases">
        <title>Complete genome of Francisella halioticida.</title>
        <authorList>
            <person name="Sjodin A."/>
        </authorList>
    </citation>
    <scope>NUCLEOTIDE SEQUENCE [LARGE SCALE GENOMIC DNA]</scope>
    <source>
        <strain evidence="1 2">DSM 23729</strain>
    </source>
</reference>
<gene>
    <name evidence="1" type="ORF">CDV26_09685</name>
</gene>
<dbReference type="RefSeq" id="WP_088773106.1">
    <property type="nucleotide sequence ID" value="NZ_AP023082.1"/>
</dbReference>
<dbReference type="Pfam" id="PF03060">
    <property type="entry name" value="NMO"/>
    <property type="match status" value="1"/>
</dbReference>
<evidence type="ECO:0008006" key="3">
    <source>
        <dbReference type="Google" id="ProtNLM"/>
    </source>
</evidence>
<name>A0ABN5AYM3_9GAMM</name>